<dbReference type="Proteomes" id="UP000315295">
    <property type="component" value="Unassembled WGS sequence"/>
</dbReference>
<feature type="region of interest" description="Disordered" evidence="1">
    <location>
        <begin position="71"/>
        <end position="101"/>
    </location>
</feature>
<evidence type="ECO:0000313" key="3">
    <source>
        <dbReference type="Proteomes" id="UP000315295"/>
    </source>
</evidence>
<proteinExistence type="predicted"/>
<keyword evidence="3" id="KW-1185">Reference proteome</keyword>
<feature type="compositionally biased region" description="Polar residues" evidence="1">
    <location>
        <begin position="91"/>
        <end position="101"/>
    </location>
</feature>
<dbReference type="EMBL" id="VIEB01000011">
    <property type="protein sequence ID" value="TQE13404.1"/>
    <property type="molecule type" value="Genomic_DNA"/>
</dbReference>
<gene>
    <name evidence="2" type="ORF">C1H46_000971</name>
</gene>
<evidence type="ECO:0000256" key="1">
    <source>
        <dbReference type="SAM" id="MobiDB-lite"/>
    </source>
</evidence>
<feature type="compositionally biased region" description="Basic and acidic residues" evidence="1">
    <location>
        <begin position="71"/>
        <end position="83"/>
    </location>
</feature>
<comment type="caution">
    <text evidence="2">The sequence shown here is derived from an EMBL/GenBank/DDBJ whole genome shotgun (WGS) entry which is preliminary data.</text>
</comment>
<evidence type="ECO:0008006" key="4">
    <source>
        <dbReference type="Google" id="ProtNLM"/>
    </source>
</evidence>
<protein>
    <recommendedName>
        <fullName evidence="4">No apical meristem-associated C-terminal domain-containing protein</fullName>
    </recommendedName>
</protein>
<reference evidence="2 3" key="1">
    <citation type="journal article" date="2019" name="G3 (Bethesda)">
        <title>Sequencing of a Wild Apple (Malus baccata) Genome Unravels the Differences Between Cultivated and Wild Apple Species Regarding Disease Resistance and Cold Tolerance.</title>
        <authorList>
            <person name="Chen X."/>
        </authorList>
    </citation>
    <scope>NUCLEOTIDE SEQUENCE [LARGE SCALE GENOMIC DNA]</scope>
    <source>
        <strain evidence="3">cv. Shandingzi</strain>
        <tissue evidence="2">Leaves</tissue>
    </source>
</reference>
<sequence>MDEDGPPTIQQTRVENPSLGEGSIPRAMRRNKAPRLEEKGKANDDYAAQQEVTASLQLMAEQNVIAVEERNRRYEERAKQKQEEMDDNNMEKNTSNYTSMSKTYFDKKKKRYYDPATVVYL</sequence>
<feature type="compositionally biased region" description="Basic and acidic residues" evidence="1">
    <location>
        <begin position="34"/>
        <end position="44"/>
    </location>
</feature>
<accession>A0A540NQU6</accession>
<feature type="region of interest" description="Disordered" evidence="1">
    <location>
        <begin position="1"/>
        <end position="46"/>
    </location>
</feature>
<dbReference type="AlphaFoldDB" id="A0A540NQU6"/>
<name>A0A540NQU6_MALBA</name>
<evidence type="ECO:0000313" key="2">
    <source>
        <dbReference type="EMBL" id="TQE13404.1"/>
    </source>
</evidence>
<organism evidence="2 3">
    <name type="scientific">Malus baccata</name>
    <name type="common">Siberian crab apple</name>
    <name type="synonym">Pyrus baccata</name>
    <dbReference type="NCBI Taxonomy" id="106549"/>
    <lineage>
        <taxon>Eukaryota</taxon>
        <taxon>Viridiplantae</taxon>
        <taxon>Streptophyta</taxon>
        <taxon>Embryophyta</taxon>
        <taxon>Tracheophyta</taxon>
        <taxon>Spermatophyta</taxon>
        <taxon>Magnoliopsida</taxon>
        <taxon>eudicotyledons</taxon>
        <taxon>Gunneridae</taxon>
        <taxon>Pentapetalae</taxon>
        <taxon>rosids</taxon>
        <taxon>fabids</taxon>
        <taxon>Rosales</taxon>
        <taxon>Rosaceae</taxon>
        <taxon>Amygdaloideae</taxon>
        <taxon>Maleae</taxon>
        <taxon>Malus</taxon>
    </lineage>
</organism>